<dbReference type="InterPro" id="IPR015421">
    <property type="entry name" value="PyrdxlP-dep_Trfase_major"/>
</dbReference>
<dbReference type="Gene3D" id="3.40.640.10">
    <property type="entry name" value="Type I PLP-dependent aspartate aminotransferase-like (Major domain)"/>
    <property type="match status" value="1"/>
</dbReference>
<organism evidence="2 3">
    <name type="scientific">Kutzneria kofuensis</name>
    <dbReference type="NCBI Taxonomy" id="103725"/>
    <lineage>
        <taxon>Bacteria</taxon>
        <taxon>Bacillati</taxon>
        <taxon>Actinomycetota</taxon>
        <taxon>Actinomycetes</taxon>
        <taxon>Pseudonocardiales</taxon>
        <taxon>Pseudonocardiaceae</taxon>
        <taxon>Kutzneria</taxon>
    </lineage>
</organism>
<dbReference type="AlphaFoldDB" id="A0A7W9KNX6"/>
<keyword evidence="3" id="KW-1185">Reference proteome</keyword>
<dbReference type="PANTHER" id="PTHR43586:SF15">
    <property type="entry name" value="BLR3095 PROTEIN"/>
    <property type="match status" value="1"/>
</dbReference>
<proteinExistence type="predicted"/>
<name>A0A7W9KNX6_9PSEU</name>
<dbReference type="RefSeq" id="WP_312890489.1">
    <property type="nucleotide sequence ID" value="NZ_JACHIR010000001.1"/>
</dbReference>
<dbReference type="InterPro" id="IPR015424">
    <property type="entry name" value="PyrdxlP-dep_Trfase"/>
</dbReference>
<dbReference type="InterPro" id="IPR015422">
    <property type="entry name" value="PyrdxlP-dep_Trfase_small"/>
</dbReference>
<reference evidence="2 3" key="1">
    <citation type="submission" date="2020-08" db="EMBL/GenBank/DDBJ databases">
        <title>Sequencing the genomes of 1000 actinobacteria strains.</title>
        <authorList>
            <person name="Klenk H.-P."/>
        </authorList>
    </citation>
    <scope>NUCLEOTIDE SEQUENCE [LARGE SCALE GENOMIC DNA]</scope>
    <source>
        <strain evidence="2 3">DSM 43851</strain>
    </source>
</reference>
<dbReference type="Pfam" id="PF00266">
    <property type="entry name" value="Aminotran_5"/>
    <property type="match status" value="1"/>
</dbReference>
<feature type="domain" description="Aminotransferase class V" evidence="1">
    <location>
        <begin position="53"/>
        <end position="353"/>
    </location>
</feature>
<sequence length="362" mass="39306">MNLSPAAFRARFPMLGNRVHLASCSLGARSLDLDDALRLMLDDMADGGAPWDRFEDQLHQARQGFAALVGARVEQIAVVPNASVGAYQVASTMDFGRRPKIVTTDLEFPSVAHVWLAQRPRGAEVVYGGEIDQATRLVSVPMTGYQYGERLPVADIARRAHDAGAEVFVDAYQAIGTEPVDVDRLGCDYLVAGTMKYLLGLPGLAFLYVRSPARTDRDPRLTGWFGRVDPFAFDPRTLDFAATATRFETGTPSVPAAYTANAGLRLIARTDLAAVRDHILGLTDLAIDLLTAQGRQVHALPRERRGAHIGLVDPDPIGLAKRLAAHGIAVSPRGDVVRLSFHHYSTTEDIDALCAALSRIER</sequence>
<protein>
    <submittedName>
        <fullName evidence="2">Selenocysteine lyase/cysteine desulfurase</fullName>
    </submittedName>
</protein>
<dbReference type="SUPFAM" id="SSF53383">
    <property type="entry name" value="PLP-dependent transferases"/>
    <property type="match status" value="1"/>
</dbReference>
<dbReference type="Gene3D" id="3.90.1150.10">
    <property type="entry name" value="Aspartate Aminotransferase, domain 1"/>
    <property type="match status" value="1"/>
</dbReference>
<gene>
    <name evidence="2" type="ORF">BJ998_007217</name>
</gene>
<evidence type="ECO:0000259" key="1">
    <source>
        <dbReference type="Pfam" id="PF00266"/>
    </source>
</evidence>
<evidence type="ECO:0000313" key="3">
    <source>
        <dbReference type="Proteomes" id="UP000585638"/>
    </source>
</evidence>
<dbReference type="InterPro" id="IPR000192">
    <property type="entry name" value="Aminotrans_V_dom"/>
</dbReference>
<dbReference type="Proteomes" id="UP000585638">
    <property type="component" value="Unassembled WGS sequence"/>
</dbReference>
<evidence type="ECO:0000313" key="2">
    <source>
        <dbReference type="EMBL" id="MBB5896021.1"/>
    </source>
</evidence>
<comment type="caution">
    <text evidence="2">The sequence shown here is derived from an EMBL/GenBank/DDBJ whole genome shotgun (WGS) entry which is preliminary data.</text>
</comment>
<keyword evidence="2" id="KW-0456">Lyase</keyword>
<accession>A0A7W9KNX6</accession>
<dbReference type="PANTHER" id="PTHR43586">
    <property type="entry name" value="CYSTEINE DESULFURASE"/>
    <property type="match status" value="1"/>
</dbReference>
<dbReference type="GO" id="GO:0016829">
    <property type="term" value="F:lyase activity"/>
    <property type="evidence" value="ECO:0007669"/>
    <property type="project" value="UniProtKB-KW"/>
</dbReference>
<dbReference type="EMBL" id="JACHIR010000001">
    <property type="protein sequence ID" value="MBB5896021.1"/>
    <property type="molecule type" value="Genomic_DNA"/>
</dbReference>